<dbReference type="AlphaFoldDB" id="A0A183I6C9"/>
<reference evidence="3" key="1">
    <citation type="submission" date="2016-06" db="UniProtKB">
        <authorList>
            <consortium name="WormBaseParasite"/>
        </authorList>
    </citation>
    <scope>IDENTIFICATION</scope>
</reference>
<evidence type="ECO:0000313" key="3">
    <source>
        <dbReference type="WBParaSite" id="OFLC_0001530201-mRNA-1"/>
    </source>
</evidence>
<reference evidence="1 2" key="2">
    <citation type="submission" date="2018-11" db="EMBL/GenBank/DDBJ databases">
        <authorList>
            <consortium name="Pathogen Informatics"/>
        </authorList>
    </citation>
    <scope>NUCLEOTIDE SEQUENCE [LARGE SCALE GENOMIC DNA]</scope>
</reference>
<organism evidence="3">
    <name type="scientific">Onchocerca flexuosa</name>
    <dbReference type="NCBI Taxonomy" id="387005"/>
    <lineage>
        <taxon>Eukaryota</taxon>
        <taxon>Metazoa</taxon>
        <taxon>Ecdysozoa</taxon>
        <taxon>Nematoda</taxon>
        <taxon>Chromadorea</taxon>
        <taxon>Rhabditida</taxon>
        <taxon>Spirurina</taxon>
        <taxon>Spiruromorpha</taxon>
        <taxon>Filarioidea</taxon>
        <taxon>Onchocercidae</taxon>
        <taxon>Onchocerca</taxon>
    </lineage>
</organism>
<dbReference type="Proteomes" id="UP000267606">
    <property type="component" value="Unassembled WGS sequence"/>
</dbReference>
<sequence>MSTSQTVSWLPRIPKAVKIGHIPQRLKSPKLDFQRARLEAS</sequence>
<accession>A0A183I6C9</accession>
<evidence type="ECO:0000313" key="1">
    <source>
        <dbReference type="EMBL" id="VDP21186.1"/>
    </source>
</evidence>
<dbReference type="WBParaSite" id="OFLC_0001530201-mRNA-1">
    <property type="protein sequence ID" value="OFLC_0001530201-mRNA-1"/>
    <property type="gene ID" value="OFLC_0001530201"/>
</dbReference>
<evidence type="ECO:0000313" key="2">
    <source>
        <dbReference type="Proteomes" id="UP000267606"/>
    </source>
</evidence>
<name>A0A183I6C9_9BILA</name>
<proteinExistence type="predicted"/>
<protein>
    <submittedName>
        <fullName evidence="1 3">Uncharacterized protein</fullName>
    </submittedName>
</protein>
<keyword evidence="2" id="KW-1185">Reference proteome</keyword>
<dbReference type="EMBL" id="UZAJ01041894">
    <property type="protein sequence ID" value="VDP21186.1"/>
    <property type="molecule type" value="Genomic_DNA"/>
</dbReference>
<gene>
    <name evidence="1" type="ORF">OFLC_LOCUS15291</name>
</gene>
<dbReference type="STRING" id="387005.A0A183I6C9"/>